<accession>A0A132C1H3</accession>
<dbReference type="EMBL" id="LPUY01000017">
    <property type="protein sequence ID" value="KUP94441.1"/>
    <property type="molecule type" value="Genomic_DNA"/>
</dbReference>
<dbReference type="GO" id="GO:0019634">
    <property type="term" value="P:organic phosphonate metabolic process"/>
    <property type="evidence" value="ECO:0007669"/>
    <property type="project" value="UniProtKB-UniRule"/>
</dbReference>
<dbReference type="Proteomes" id="UP000068382">
    <property type="component" value="Unassembled WGS sequence"/>
</dbReference>
<comment type="caution">
    <text evidence="8">The sequence shown here is derived from an EMBL/GenBank/DDBJ whole genome shotgun (WGS) entry which is preliminary data.</text>
</comment>
<comment type="function">
    <text evidence="6">Catalyzes the phosphorylation of ribose 1,5-bisphosphate to 5-phospho-D-ribosyl alpha-1-diphosphate (PRPP).</text>
</comment>
<dbReference type="Gene3D" id="3.40.50.300">
    <property type="entry name" value="P-loop containing nucleotide triphosphate hydrolases"/>
    <property type="match status" value="1"/>
</dbReference>
<evidence type="ECO:0000256" key="5">
    <source>
        <dbReference type="ARBA" id="ARBA00022840"/>
    </source>
</evidence>
<dbReference type="UniPathway" id="UPA00087">
    <property type="reaction ID" value="UER00175"/>
</dbReference>
<feature type="binding site" evidence="6">
    <location>
        <begin position="24"/>
        <end position="31"/>
    </location>
    <ligand>
        <name>ATP</name>
        <dbReference type="ChEBI" id="CHEBI:30616"/>
    </ligand>
</feature>
<evidence type="ECO:0000256" key="6">
    <source>
        <dbReference type="HAMAP-Rule" id="MF_00836"/>
    </source>
</evidence>
<proteinExistence type="inferred from homology"/>
<reference evidence="8 9" key="1">
    <citation type="submission" date="2015-12" db="EMBL/GenBank/DDBJ databases">
        <title>Genome sequence of the marine Rhodobacteraceae strain O3.65, Candidatus Tritonibacter horizontis.</title>
        <authorList>
            <person name="Poehlein A."/>
            <person name="Giebel H.A."/>
            <person name="Voget S."/>
            <person name="Brinkhoff T."/>
        </authorList>
    </citation>
    <scope>NUCLEOTIDE SEQUENCE [LARGE SCALE GENOMIC DNA]</scope>
    <source>
        <strain evidence="8 9">O3.65</strain>
    </source>
</reference>
<dbReference type="InterPro" id="IPR012699">
    <property type="entry name" value="PhnN"/>
</dbReference>
<dbReference type="GO" id="GO:0033863">
    <property type="term" value="F:ribose 1,5-bisphosphate phosphokinase activity"/>
    <property type="evidence" value="ECO:0007669"/>
    <property type="project" value="UniProtKB-UniRule"/>
</dbReference>
<dbReference type="PANTHER" id="PTHR23117">
    <property type="entry name" value="GUANYLATE KINASE-RELATED"/>
    <property type="match status" value="1"/>
</dbReference>
<dbReference type="GO" id="GO:0005524">
    <property type="term" value="F:ATP binding"/>
    <property type="evidence" value="ECO:0007669"/>
    <property type="project" value="UniProtKB-KW"/>
</dbReference>
<dbReference type="GO" id="GO:0005829">
    <property type="term" value="C:cytosol"/>
    <property type="evidence" value="ECO:0007669"/>
    <property type="project" value="TreeGrafter"/>
</dbReference>
<dbReference type="SMART" id="SM00072">
    <property type="entry name" value="GuKc"/>
    <property type="match status" value="1"/>
</dbReference>
<dbReference type="InterPro" id="IPR027417">
    <property type="entry name" value="P-loop_NTPase"/>
</dbReference>
<dbReference type="HAMAP" id="MF_00836">
    <property type="entry name" value="PhnN"/>
    <property type="match status" value="1"/>
</dbReference>
<feature type="domain" description="Guanylate kinase/L-type calcium channel beta subunit" evidence="7">
    <location>
        <begin position="16"/>
        <end position="194"/>
    </location>
</feature>
<keyword evidence="4 6" id="KW-0547">Nucleotide-binding</keyword>
<dbReference type="SUPFAM" id="SSF52540">
    <property type="entry name" value="P-loop containing nucleoside triphosphate hydrolases"/>
    <property type="match status" value="1"/>
</dbReference>
<keyword evidence="9" id="KW-1185">Reference proteome</keyword>
<organism evidence="8 9">
    <name type="scientific">Tritonibacter horizontis</name>
    <dbReference type="NCBI Taxonomy" id="1768241"/>
    <lineage>
        <taxon>Bacteria</taxon>
        <taxon>Pseudomonadati</taxon>
        <taxon>Pseudomonadota</taxon>
        <taxon>Alphaproteobacteria</taxon>
        <taxon>Rhodobacterales</taxon>
        <taxon>Paracoccaceae</taxon>
        <taxon>Tritonibacter</taxon>
    </lineage>
</organism>
<dbReference type="PATRIC" id="fig|1768241.3.peg.782"/>
<evidence type="ECO:0000256" key="3">
    <source>
        <dbReference type="ARBA" id="ARBA00022679"/>
    </source>
</evidence>
<dbReference type="EC" id="2.7.4.23" evidence="6"/>
<evidence type="ECO:0000256" key="1">
    <source>
        <dbReference type="ARBA" id="ARBA00000373"/>
    </source>
</evidence>
<dbReference type="PANTHER" id="PTHR23117:SF8">
    <property type="entry name" value="RIBOSE 1,5-BISPHOSPHATE PHOSPHOKINASE PHNN"/>
    <property type="match status" value="1"/>
</dbReference>
<name>A0A132C1H3_9RHOB</name>
<dbReference type="InterPro" id="IPR008145">
    <property type="entry name" value="GK/Ca_channel_bsu"/>
</dbReference>
<evidence type="ECO:0000313" key="8">
    <source>
        <dbReference type="EMBL" id="KUP94441.1"/>
    </source>
</evidence>
<comment type="similarity">
    <text evidence="6">Belongs to the ribose 1,5-bisphosphokinase family.</text>
</comment>
<evidence type="ECO:0000259" key="7">
    <source>
        <dbReference type="SMART" id="SM00072"/>
    </source>
</evidence>
<evidence type="ECO:0000256" key="2">
    <source>
        <dbReference type="ARBA" id="ARBA00005069"/>
    </source>
</evidence>
<comment type="pathway">
    <text evidence="2 6">Metabolic intermediate biosynthesis; 5-phospho-alpha-D-ribose 1-diphosphate biosynthesis; 5-phospho-alpha-D-ribose 1-diphosphate from D-ribose 5-phosphate (route II): step 3/3.</text>
</comment>
<dbReference type="GO" id="GO:0006015">
    <property type="term" value="P:5-phosphoribose 1-diphosphate biosynthetic process"/>
    <property type="evidence" value="ECO:0007669"/>
    <property type="project" value="UniProtKB-UniRule"/>
</dbReference>
<evidence type="ECO:0000256" key="4">
    <source>
        <dbReference type="ARBA" id="ARBA00022741"/>
    </source>
</evidence>
<sequence length="195" mass="20372">MIAPADTGCAGPGAARGPVIAVVGPSGVGKDSLMSGLAVADPRLRSMRRVITRAPEAGGEDYQPVSEAEFAALVAADVFALHWQAHGLHYGIPRDIEKLRLGASGVLVNLSRAVLLQAQEVFDDFRVISVTASAEVLAARLSARGREDAAEVQRRLARASLALPEGLQQVYEVDNSGALSAAIVQAQAIIQAERA</sequence>
<dbReference type="RefSeq" id="WP_068240554.1">
    <property type="nucleotide sequence ID" value="NZ_LPUY01000017.1"/>
</dbReference>
<dbReference type="AlphaFoldDB" id="A0A132C1H3"/>
<evidence type="ECO:0000313" key="9">
    <source>
        <dbReference type="Proteomes" id="UP000068382"/>
    </source>
</evidence>
<keyword evidence="3 6" id="KW-0808">Transferase</keyword>
<keyword evidence="5 6" id="KW-0067">ATP-binding</keyword>
<dbReference type="NCBIfam" id="TIGR02322">
    <property type="entry name" value="phosphon_PhnN"/>
    <property type="match status" value="1"/>
</dbReference>
<keyword evidence="8" id="KW-0418">Kinase</keyword>
<dbReference type="OrthoDB" id="341217at2"/>
<gene>
    <name evidence="6 8" type="primary">phnN</name>
    <name evidence="8" type="ORF">TRIHO_07600</name>
</gene>
<protein>
    <recommendedName>
        <fullName evidence="6">Ribose 1,5-bisphosphate phosphokinase PhnN</fullName>
        <ecNumber evidence="6">2.7.4.23</ecNumber>
    </recommendedName>
    <alternativeName>
        <fullName evidence="6">Ribose 1,5-bisphosphokinase</fullName>
    </alternativeName>
</protein>
<comment type="catalytic activity">
    <reaction evidence="1 6">
        <text>alpha-D-ribose 1,5-bisphosphate + ATP = 5-phospho-alpha-D-ribose 1-diphosphate + ADP</text>
        <dbReference type="Rhea" id="RHEA:20109"/>
        <dbReference type="ChEBI" id="CHEBI:30616"/>
        <dbReference type="ChEBI" id="CHEBI:58017"/>
        <dbReference type="ChEBI" id="CHEBI:68688"/>
        <dbReference type="ChEBI" id="CHEBI:456216"/>
        <dbReference type="EC" id="2.7.4.23"/>
    </reaction>
</comment>